<feature type="domain" description="Non-structural maintenance of chromosome element 4 C-terminal" evidence="8">
    <location>
        <begin position="224"/>
        <end position="310"/>
    </location>
</feature>
<evidence type="ECO:0000256" key="2">
    <source>
        <dbReference type="ARBA" id="ARBA00008997"/>
    </source>
</evidence>
<dbReference type="GeneID" id="85224691"/>
<dbReference type="PANTHER" id="PTHR16140">
    <property type="entry name" value="NON-STRUCTURAL MAINTENANCE OF CHROMOSOMES ELEMENT 4"/>
    <property type="match status" value="1"/>
</dbReference>
<dbReference type="Proteomes" id="UP001217754">
    <property type="component" value="Chromosome 1"/>
</dbReference>
<dbReference type="Pfam" id="PF15412">
    <property type="entry name" value="Nse4-Nse3_bdg"/>
    <property type="match status" value="1"/>
</dbReference>
<comment type="function">
    <text evidence="7">Component of the SMC5-SMC6 complex, that promotes sister chromatid alignment after DNA damage and facilitates double-stranded DNA breaks (DSBs) repair via homologous recombination between sister chromatids.</text>
</comment>
<dbReference type="InterPro" id="IPR014854">
    <property type="entry name" value="Nse4_C"/>
</dbReference>
<feature type="domain" description="Nse4/EID protein Nse3/MAGE-binding" evidence="9">
    <location>
        <begin position="75"/>
        <end position="118"/>
    </location>
</feature>
<comment type="subcellular location">
    <subcellularLocation>
        <location evidence="1 7">Nucleus</location>
    </subcellularLocation>
</comment>
<comment type="similarity">
    <text evidence="2 7">Belongs to the NSE4 family.</text>
</comment>
<organism evidence="10 11">
    <name type="scientific">Malassezia japonica</name>
    <dbReference type="NCBI Taxonomy" id="223818"/>
    <lineage>
        <taxon>Eukaryota</taxon>
        <taxon>Fungi</taxon>
        <taxon>Dikarya</taxon>
        <taxon>Basidiomycota</taxon>
        <taxon>Ustilaginomycotina</taxon>
        <taxon>Malasseziomycetes</taxon>
        <taxon>Malasseziales</taxon>
        <taxon>Malasseziaceae</taxon>
        <taxon>Malassezia</taxon>
    </lineage>
</organism>
<evidence type="ECO:0000256" key="4">
    <source>
        <dbReference type="ARBA" id="ARBA00023172"/>
    </source>
</evidence>
<dbReference type="InterPro" id="IPR027786">
    <property type="entry name" value="Nse4/EID"/>
</dbReference>
<dbReference type="InterPro" id="IPR029225">
    <property type="entry name" value="Nse4_Nse3-bd"/>
</dbReference>
<evidence type="ECO:0000259" key="9">
    <source>
        <dbReference type="Pfam" id="PF15412"/>
    </source>
</evidence>
<reference evidence="10" key="1">
    <citation type="submission" date="2023-03" db="EMBL/GenBank/DDBJ databases">
        <title>Mating type loci evolution in Malassezia.</title>
        <authorList>
            <person name="Coelho M.A."/>
        </authorList>
    </citation>
    <scope>NUCLEOTIDE SEQUENCE</scope>
    <source>
        <strain evidence="10">CBS 9431</strain>
    </source>
</reference>
<keyword evidence="4 7" id="KW-0233">DNA recombination</keyword>
<accession>A0AAF0EZJ4</accession>
<keyword evidence="5 7" id="KW-0234">DNA repair</keyword>
<evidence type="ECO:0000256" key="5">
    <source>
        <dbReference type="ARBA" id="ARBA00023204"/>
    </source>
</evidence>
<protein>
    <recommendedName>
        <fullName evidence="7">Non-structural maintenance of chromosomes element 4</fullName>
    </recommendedName>
</protein>
<dbReference type="GO" id="GO:0030915">
    <property type="term" value="C:Smc5-Smc6 complex"/>
    <property type="evidence" value="ECO:0007669"/>
    <property type="project" value="UniProtKB-UniRule"/>
</dbReference>
<dbReference type="AlphaFoldDB" id="A0AAF0EZJ4"/>
<dbReference type="GO" id="GO:0006281">
    <property type="term" value="P:DNA repair"/>
    <property type="evidence" value="ECO:0007669"/>
    <property type="project" value="UniProtKB-UniRule"/>
</dbReference>
<gene>
    <name evidence="10" type="ORF">MJAP1_001042</name>
</gene>
<keyword evidence="6 7" id="KW-0539">Nucleus</keyword>
<proteinExistence type="inferred from homology"/>
<keyword evidence="3 7" id="KW-0227">DNA damage</keyword>
<dbReference type="Pfam" id="PF08743">
    <property type="entry name" value="Nse4_C"/>
    <property type="match status" value="1"/>
</dbReference>
<dbReference type="GO" id="GO:0005634">
    <property type="term" value="C:nucleus"/>
    <property type="evidence" value="ECO:0007669"/>
    <property type="project" value="UniProtKB-SubCell"/>
</dbReference>
<dbReference type="PANTHER" id="PTHR16140:SF0">
    <property type="entry name" value="NON-STRUCTURAL MAINTENANCE OF CHROMOSOMES ELEMENT 4"/>
    <property type="match status" value="1"/>
</dbReference>
<name>A0AAF0EZJ4_9BASI</name>
<evidence type="ECO:0000256" key="6">
    <source>
        <dbReference type="ARBA" id="ARBA00023242"/>
    </source>
</evidence>
<evidence type="ECO:0000256" key="3">
    <source>
        <dbReference type="ARBA" id="ARBA00022763"/>
    </source>
</evidence>
<sequence length="327" mass="36577">MSGEGGEGRDTFEYEPRPNMLEQRELRKEYRALLASAQTTRRHLPESSIADVGDMVRMGDELYSKVKAPTDSLLDSRFLLSMSDMGAEMTRTRRVGADAFDMDDYMHRVAQFIGGHVVSGRTRQTASEAEFVSGDTELWDWDKLGSVAAQHSRRAPIPEFLLGPLQVVPKSRRTTRTSRLDAGAEHVAPQQLAADDITQSENETSRLVLEIAKRLEAASGDDGVCLFRFALNPESFSNSVENLFYISFLIRDGKAAILEDDQGDPRLMSTYEPTEEDRNAGLTRRQIVLELDMATWRELCALYGVTQPMIPTREEAQAPTSATAWYG</sequence>
<evidence type="ECO:0000313" key="11">
    <source>
        <dbReference type="Proteomes" id="UP001217754"/>
    </source>
</evidence>
<dbReference type="GO" id="GO:0006310">
    <property type="term" value="P:DNA recombination"/>
    <property type="evidence" value="ECO:0007669"/>
    <property type="project" value="UniProtKB-UniRule"/>
</dbReference>
<comment type="subunit">
    <text evidence="7">Component of the SMC5-SMC6 complex.</text>
</comment>
<evidence type="ECO:0000256" key="7">
    <source>
        <dbReference type="RuleBase" id="RU365071"/>
    </source>
</evidence>
<evidence type="ECO:0000313" key="10">
    <source>
        <dbReference type="EMBL" id="WFD38094.1"/>
    </source>
</evidence>
<evidence type="ECO:0000259" key="8">
    <source>
        <dbReference type="Pfam" id="PF08743"/>
    </source>
</evidence>
<keyword evidence="11" id="KW-1185">Reference proteome</keyword>
<dbReference type="EMBL" id="CP119958">
    <property type="protein sequence ID" value="WFD38094.1"/>
    <property type="molecule type" value="Genomic_DNA"/>
</dbReference>
<dbReference type="RefSeq" id="XP_060120991.1">
    <property type="nucleotide sequence ID" value="XM_060265008.1"/>
</dbReference>
<evidence type="ECO:0000256" key="1">
    <source>
        <dbReference type="ARBA" id="ARBA00004123"/>
    </source>
</evidence>